<dbReference type="GO" id="GO:0006508">
    <property type="term" value="P:proteolysis"/>
    <property type="evidence" value="ECO:0007669"/>
    <property type="project" value="UniProtKB-KW"/>
</dbReference>
<dbReference type="Gene3D" id="3.90.70.10">
    <property type="entry name" value="Cysteine proteinases"/>
    <property type="match status" value="1"/>
</dbReference>
<accession>A0A9P4UPI8</accession>
<dbReference type="OrthoDB" id="3870888at2759"/>
<evidence type="ECO:0000256" key="7">
    <source>
        <dbReference type="ARBA" id="ARBA00022807"/>
    </source>
</evidence>
<evidence type="ECO:0000256" key="6">
    <source>
        <dbReference type="ARBA" id="ARBA00022801"/>
    </source>
</evidence>
<dbReference type="GO" id="GO:0016579">
    <property type="term" value="P:protein deubiquitination"/>
    <property type="evidence" value="ECO:0007669"/>
    <property type="project" value="InterPro"/>
</dbReference>
<keyword evidence="7" id="KW-0788">Thiol protease</keyword>
<evidence type="ECO:0000256" key="4">
    <source>
        <dbReference type="ARBA" id="ARBA00022670"/>
    </source>
</evidence>
<dbReference type="GO" id="GO:0005829">
    <property type="term" value="C:cytosol"/>
    <property type="evidence" value="ECO:0007669"/>
    <property type="project" value="TreeGrafter"/>
</dbReference>
<sequence length="652" mass="72652">MGIPKNNVFANFGRQAVQVHPAMNAVTVGAIITPKRTAQSIRKAAHTERTGIEREERLIEENLKAIKKLERKLAADKYGPRGGREVDSDQLVHLKSTVPKQRVQVTRSKDRLQGLREELARLRSREPLKRTSTCVSAIDKHRAQGIETPTDSGNKRAGTITSAVRAHVATTEKLNFPGSQNVCALTKNGASKPSPALQAPRSESGLDSVTIGEVPASQKQQPRRKSDTSLSPKTPEEGVARATTPSTQVDRRDEKRPRDAGEPVASKFFSDLDEDQSRNIPEVRPLKKKKMEMAKGLTNHQMGCFANTIIHAINVAVDDKAGELLGEYEDMQKASNLGLADFEDFDLRKQHSIGSQSKWKRIAKRVRKEIQVKANSDSTTEVSVARHLRYLLGQLRDNRRGSLEPFEWPFMLLQVLTYGDPEHEERESLDGDIMCDALEFYQAMMDALVKDENTKAPGALQDLFSISTHVKTTCTTEDCTAIMPATGTNVTTFHTLKVPDGKELESNALAASIERAFNRSLKSTVDTQCVKGGEHIADITILRMPENLVLSLNRNTVNSKGETIKTKTPVDLSTGEYRLGEALYTLETVIQHQGEFLDDTTAHYVAFRKFFGSWWELDDEECKKDADMRDTEQGQSAILFLKKKRVIYEGDA</sequence>
<evidence type="ECO:0000256" key="3">
    <source>
        <dbReference type="ARBA" id="ARBA00012759"/>
    </source>
</evidence>
<proteinExistence type="inferred from homology"/>
<reference evidence="10" key="1">
    <citation type="journal article" date="2020" name="Stud. Mycol.">
        <title>101 Dothideomycetes genomes: a test case for predicting lifestyles and emergence of pathogens.</title>
        <authorList>
            <person name="Haridas S."/>
            <person name="Albert R."/>
            <person name="Binder M."/>
            <person name="Bloem J."/>
            <person name="Labutti K."/>
            <person name="Salamov A."/>
            <person name="Andreopoulos B."/>
            <person name="Baker S."/>
            <person name="Barry K."/>
            <person name="Bills G."/>
            <person name="Bluhm B."/>
            <person name="Cannon C."/>
            <person name="Castanera R."/>
            <person name="Culley D."/>
            <person name="Daum C."/>
            <person name="Ezra D."/>
            <person name="Gonzalez J."/>
            <person name="Henrissat B."/>
            <person name="Kuo A."/>
            <person name="Liang C."/>
            <person name="Lipzen A."/>
            <person name="Lutzoni F."/>
            <person name="Magnuson J."/>
            <person name="Mondo S."/>
            <person name="Nolan M."/>
            <person name="Ohm R."/>
            <person name="Pangilinan J."/>
            <person name="Park H.-J."/>
            <person name="Ramirez L."/>
            <person name="Alfaro M."/>
            <person name="Sun H."/>
            <person name="Tritt A."/>
            <person name="Yoshinaga Y."/>
            <person name="Zwiers L.-H."/>
            <person name="Turgeon B."/>
            <person name="Goodwin S."/>
            <person name="Spatafora J."/>
            <person name="Crous P."/>
            <person name="Grigoriev I."/>
        </authorList>
    </citation>
    <scope>NUCLEOTIDE SEQUENCE</scope>
    <source>
        <strain evidence="10">CBS 116435</strain>
    </source>
</reference>
<dbReference type="InterPro" id="IPR028889">
    <property type="entry name" value="USP"/>
</dbReference>
<feature type="region of interest" description="Disordered" evidence="8">
    <location>
        <begin position="186"/>
        <end position="276"/>
    </location>
</feature>
<dbReference type="Proteomes" id="UP000799441">
    <property type="component" value="Unassembled WGS sequence"/>
</dbReference>
<protein>
    <recommendedName>
        <fullName evidence="3">ubiquitinyl hydrolase 1</fullName>
        <ecNumber evidence="3">3.4.19.12</ecNumber>
    </recommendedName>
</protein>
<evidence type="ECO:0000256" key="1">
    <source>
        <dbReference type="ARBA" id="ARBA00000707"/>
    </source>
</evidence>
<dbReference type="Pfam" id="PF00443">
    <property type="entry name" value="UCH"/>
    <property type="match status" value="1"/>
</dbReference>
<organism evidence="10 11">
    <name type="scientific">Polychaeton citri CBS 116435</name>
    <dbReference type="NCBI Taxonomy" id="1314669"/>
    <lineage>
        <taxon>Eukaryota</taxon>
        <taxon>Fungi</taxon>
        <taxon>Dikarya</taxon>
        <taxon>Ascomycota</taxon>
        <taxon>Pezizomycotina</taxon>
        <taxon>Dothideomycetes</taxon>
        <taxon>Dothideomycetidae</taxon>
        <taxon>Capnodiales</taxon>
        <taxon>Capnodiaceae</taxon>
        <taxon>Polychaeton</taxon>
    </lineage>
</organism>
<comment type="similarity">
    <text evidence="2">Belongs to the peptidase C19 family.</text>
</comment>
<gene>
    <name evidence="10" type="ORF">K431DRAFT_293971</name>
</gene>
<dbReference type="PANTHER" id="PTHR24006:SF888">
    <property type="entry name" value="UBIQUITIN CARBOXYL-TERMINAL HYDROLASE 30"/>
    <property type="match status" value="1"/>
</dbReference>
<evidence type="ECO:0000313" key="11">
    <source>
        <dbReference type="Proteomes" id="UP000799441"/>
    </source>
</evidence>
<evidence type="ECO:0000313" key="10">
    <source>
        <dbReference type="EMBL" id="KAF2721844.1"/>
    </source>
</evidence>
<dbReference type="EMBL" id="MU003787">
    <property type="protein sequence ID" value="KAF2721844.1"/>
    <property type="molecule type" value="Genomic_DNA"/>
</dbReference>
<evidence type="ECO:0000256" key="5">
    <source>
        <dbReference type="ARBA" id="ARBA00022786"/>
    </source>
</evidence>
<keyword evidence="4" id="KW-0645">Protease</keyword>
<dbReference type="SUPFAM" id="SSF54001">
    <property type="entry name" value="Cysteine proteinases"/>
    <property type="match status" value="1"/>
</dbReference>
<evidence type="ECO:0000256" key="8">
    <source>
        <dbReference type="SAM" id="MobiDB-lite"/>
    </source>
</evidence>
<keyword evidence="6" id="KW-0378">Hydrolase</keyword>
<dbReference type="GO" id="GO:0004843">
    <property type="term" value="F:cysteine-type deubiquitinase activity"/>
    <property type="evidence" value="ECO:0007669"/>
    <property type="project" value="UniProtKB-EC"/>
</dbReference>
<dbReference type="InterPro" id="IPR050164">
    <property type="entry name" value="Peptidase_C19"/>
</dbReference>
<feature type="compositionally biased region" description="Basic and acidic residues" evidence="8">
    <location>
        <begin position="249"/>
        <end position="261"/>
    </location>
</feature>
<feature type="domain" description="USP" evidence="9">
    <location>
        <begin position="295"/>
        <end position="644"/>
    </location>
</feature>
<dbReference type="CDD" id="cd02257">
    <property type="entry name" value="Peptidase_C19"/>
    <property type="match status" value="1"/>
</dbReference>
<evidence type="ECO:0000259" key="9">
    <source>
        <dbReference type="PROSITE" id="PS50235"/>
    </source>
</evidence>
<dbReference type="PROSITE" id="PS50235">
    <property type="entry name" value="USP_3"/>
    <property type="match status" value="1"/>
</dbReference>
<dbReference type="PANTHER" id="PTHR24006">
    <property type="entry name" value="UBIQUITIN CARBOXYL-TERMINAL HYDROLASE"/>
    <property type="match status" value="1"/>
</dbReference>
<evidence type="ECO:0000256" key="2">
    <source>
        <dbReference type="ARBA" id="ARBA00009085"/>
    </source>
</evidence>
<dbReference type="AlphaFoldDB" id="A0A9P4UPI8"/>
<name>A0A9P4UPI8_9PEZI</name>
<dbReference type="EC" id="3.4.19.12" evidence="3"/>
<dbReference type="InterPro" id="IPR038765">
    <property type="entry name" value="Papain-like_cys_pep_sf"/>
</dbReference>
<keyword evidence="5" id="KW-0833">Ubl conjugation pathway</keyword>
<dbReference type="GO" id="GO:0005634">
    <property type="term" value="C:nucleus"/>
    <property type="evidence" value="ECO:0007669"/>
    <property type="project" value="TreeGrafter"/>
</dbReference>
<keyword evidence="11" id="KW-1185">Reference proteome</keyword>
<comment type="caution">
    <text evidence="10">The sequence shown here is derived from an EMBL/GenBank/DDBJ whole genome shotgun (WGS) entry which is preliminary data.</text>
</comment>
<dbReference type="InterPro" id="IPR001394">
    <property type="entry name" value="Peptidase_C19_UCH"/>
</dbReference>
<comment type="catalytic activity">
    <reaction evidence="1">
        <text>Thiol-dependent hydrolysis of ester, thioester, amide, peptide and isopeptide bonds formed by the C-terminal Gly of ubiquitin (a 76-residue protein attached to proteins as an intracellular targeting signal).</text>
        <dbReference type="EC" id="3.4.19.12"/>
    </reaction>
</comment>